<reference evidence="1 2" key="1">
    <citation type="submission" date="2020-08" db="EMBL/GenBank/DDBJ databases">
        <title>Dyella sp. G9 isolated from forest soil.</title>
        <authorList>
            <person name="Fu J."/>
            <person name="Qiu L."/>
        </authorList>
    </citation>
    <scope>NUCLEOTIDE SEQUENCE [LARGE SCALE GENOMIC DNA]</scope>
    <source>
        <strain evidence="1 2">G9</strain>
    </source>
</reference>
<dbReference type="RefSeq" id="WP_187056382.1">
    <property type="nucleotide sequence ID" value="NZ_CP060412.1"/>
</dbReference>
<dbReference type="Pfam" id="PF11101">
    <property type="entry name" value="DUF2884"/>
    <property type="match status" value="1"/>
</dbReference>
<evidence type="ECO:0000313" key="1">
    <source>
        <dbReference type="EMBL" id="QNK00915.1"/>
    </source>
</evidence>
<sequence length="187" mass="19650">MSFRHLPCVLALAVLTAGCNGSLDDTQVFGGNTDIINSHITLHDQVVTIKADGVPHATVNPQGQFAVDGHEIAVSDAQRAQLQRYNAAALKMHADAVAVGKAGAETASKALGTVAGKMTGAESSEETRQKMDAAAADVRLAVSKICDDLVEMKSVQDELSGQMEAFKPYGQALTDTTIEKCRSSAKH</sequence>
<dbReference type="EMBL" id="CP060412">
    <property type="protein sequence ID" value="QNK00915.1"/>
    <property type="molecule type" value="Genomic_DNA"/>
</dbReference>
<dbReference type="InterPro" id="IPR021307">
    <property type="entry name" value="DUF2884"/>
</dbReference>
<proteinExistence type="predicted"/>
<keyword evidence="2" id="KW-1185">Reference proteome</keyword>
<dbReference type="AlphaFoldDB" id="A0A7G8Q2A7"/>
<dbReference type="PROSITE" id="PS51257">
    <property type="entry name" value="PROKAR_LIPOPROTEIN"/>
    <property type="match status" value="1"/>
</dbReference>
<evidence type="ECO:0000313" key="2">
    <source>
        <dbReference type="Proteomes" id="UP000515873"/>
    </source>
</evidence>
<dbReference type="KEGG" id="dtl:H8F01_17835"/>
<accession>A0A7G8Q2A7</accession>
<protein>
    <submittedName>
        <fullName evidence="1">DUF2884 family protein</fullName>
    </submittedName>
</protein>
<organism evidence="1 2">
    <name type="scientific">Dyella telluris</name>
    <dbReference type="NCBI Taxonomy" id="2763498"/>
    <lineage>
        <taxon>Bacteria</taxon>
        <taxon>Pseudomonadati</taxon>
        <taxon>Pseudomonadota</taxon>
        <taxon>Gammaproteobacteria</taxon>
        <taxon>Lysobacterales</taxon>
        <taxon>Rhodanobacteraceae</taxon>
        <taxon>Dyella</taxon>
    </lineage>
</organism>
<name>A0A7G8Q2A7_9GAMM</name>
<dbReference type="Proteomes" id="UP000515873">
    <property type="component" value="Chromosome"/>
</dbReference>
<gene>
    <name evidence="1" type="ORF">H8F01_17835</name>
</gene>